<evidence type="ECO:0000313" key="3">
    <source>
        <dbReference type="EMBL" id="ECS2804871.1"/>
    </source>
</evidence>
<sequence length="188" mass="21789">MTNSQVHPQGWISLLIAPEHEERAKQIRAKRDRQYGNIYTEAATDERWVGDLGEMVFNSWLKHEGIQGFEWVLDDAAGQPDFVTALNIRIGVKTVKRKVPPREDYTAQITARHAGEPIDQFFFMTYEIAKRRMWLLGGINRECFLQEARYYGAGECVHANYKIRQGHEIYNIEIAKLIPPKVWIKTVA</sequence>
<dbReference type="EMBL" id="DAARKL010000074">
    <property type="protein sequence ID" value="HAE2810884.1"/>
    <property type="molecule type" value="Genomic_DNA"/>
</dbReference>
<dbReference type="EMBL" id="DAAUBB010000011">
    <property type="protein sequence ID" value="HAF0951063.1"/>
    <property type="molecule type" value="Genomic_DNA"/>
</dbReference>
<evidence type="ECO:0000313" key="13">
    <source>
        <dbReference type="EMBL" id="EDG4915093.1"/>
    </source>
</evidence>
<gene>
    <name evidence="3" type="ORF">A2J39_19100</name>
    <name evidence="5" type="ORF">A3071_18125</name>
    <name evidence="4" type="ORF">A3Z62_03430</name>
    <name evidence="6" type="ORF">A4R56_12425</name>
    <name evidence="7" type="ORF">A6D66_19065</name>
    <name evidence="2" type="ORF">APM66_12540</name>
    <name evidence="12" type="ORF">B1280_12195</name>
    <name evidence="13" type="ORF">B7M93_19715</name>
    <name evidence="14" type="ORF">B9Q99_15725</name>
    <name evidence="11" type="ORF">BKQ95_19700</name>
    <name evidence="1" type="ORF">DKP15_21835</name>
    <name evidence="9" type="ORF">DNB94_22605</name>
    <name evidence="8" type="ORF">DPL28_07595</name>
    <name evidence="15" type="ORF">G3377_004434</name>
    <name evidence="16" type="ORF">G9W03_002911</name>
    <name evidence="17" type="ORF">G9W30_002728</name>
    <name evidence="18" type="ORF">G9X07_003983</name>
    <name evidence="10" type="ORF">ZU66_14535</name>
</gene>
<evidence type="ECO:0000313" key="8">
    <source>
        <dbReference type="EMBL" id="ECV3508892.1"/>
    </source>
</evidence>
<dbReference type="EMBL" id="AAHCTS010000026">
    <property type="protein sequence ID" value="EBU6589698.1"/>
    <property type="molecule type" value="Genomic_DNA"/>
</dbReference>
<dbReference type="EMBL" id="AAKUAJ010000032">
    <property type="protein sequence ID" value="ECV7045915.1"/>
    <property type="molecule type" value="Genomic_DNA"/>
</dbReference>
<evidence type="ECO:0000313" key="17">
    <source>
        <dbReference type="EMBL" id="HAF0951063.1"/>
    </source>
</evidence>
<evidence type="ECO:0000313" key="9">
    <source>
        <dbReference type="EMBL" id="ECV3724685.1"/>
    </source>
</evidence>
<dbReference type="EMBL" id="AAMFEA010000011">
    <property type="protein sequence ID" value="EDG7377360.1"/>
    <property type="molecule type" value="Genomic_DNA"/>
</dbReference>
<dbReference type="EMBL" id="AAKNKA010000013">
    <property type="protein sequence ID" value="ECT6359981.1"/>
    <property type="molecule type" value="Genomic_DNA"/>
</dbReference>
<dbReference type="EMBL" id="AAMBUF010000013">
    <property type="protein sequence ID" value="EDF7420505.1"/>
    <property type="molecule type" value="Genomic_DNA"/>
</dbReference>
<evidence type="ECO:0000313" key="15">
    <source>
        <dbReference type="EMBL" id="HAE2810884.1"/>
    </source>
</evidence>
<reference evidence="15" key="1">
    <citation type="journal article" date="2018" name="Genome Biol.">
        <title>SKESA: strategic k-mer extension for scrupulous assemblies.</title>
        <authorList>
            <person name="Souvorov A."/>
            <person name="Agarwala R."/>
            <person name="Lipman D.J."/>
        </authorList>
    </citation>
    <scope>NUCLEOTIDE SEQUENCE</scope>
    <source>
        <strain evidence="15">Salmonella enterica</strain>
    </source>
</reference>
<evidence type="ECO:0000313" key="18">
    <source>
        <dbReference type="EMBL" id="HAF7213779.1"/>
    </source>
</evidence>
<dbReference type="RefSeq" id="WP_048348775.1">
    <property type="nucleotide sequence ID" value="NZ_CABWXX010000834.1"/>
</dbReference>
<evidence type="ECO:0000313" key="10">
    <source>
        <dbReference type="EMBL" id="ECV7045915.1"/>
    </source>
</evidence>
<evidence type="ECO:0000313" key="5">
    <source>
        <dbReference type="EMBL" id="ECT6132286.1"/>
    </source>
</evidence>
<reference evidence="11" key="4">
    <citation type="submission" date="2018-07" db="EMBL/GenBank/DDBJ databases">
        <authorList>
            <consortium name="PulseNet: The National Subtyping Network for Foodborne Disease Surveillance"/>
            <person name="Tarr C.L."/>
            <person name="Trees E."/>
            <person name="Katz L.S."/>
            <person name="Carleton-Romer H.A."/>
            <person name="Stroika S."/>
            <person name="Kucerova Z."/>
            <person name="Roache K.F."/>
            <person name="Sabol A.L."/>
            <person name="Besser J."/>
            <person name="Gerner-Smidt P."/>
        </authorList>
    </citation>
    <scope>NUCLEOTIDE SEQUENCE</scope>
    <source>
        <strain evidence="11">PNUSAS004667</strain>
        <strain evidence="12">PNUSAS008389</strain>
    </source>
</reference>
<dbReference type="EMBL" id="AALSHD010000119">
    <property type="protein sequence ID" value="EDC8514549.1"/>
    <property type="molecule type" value="Genomic_DNA"/>
</dbReference>
<dbReference type="AlphaFoldDB" id="A0A3V8R8N7"/>
<dbReference type="EMBL" id="AAKNIF010000018">
    <property type="protein sequence ID" value="ECT6132286.1"/>
    <property type="molecule type" value="Genomic_DNA"/>
</dbReference>
<dbReference type="EMBL" id="AAKSBV010000008">
    <property type="protein sequence ID" value="ECV3508892.1"/>
    <property type="molecule type" value="Genomic_DNA"/>
</dbReference>
<protein>
    <submittedName>
        <fullName evidence="14">Uncharacterized protein</fullName>
    </submittedName>
</protein>
<accession>A0A3V8R8N7</accession>
<evidence type="ECO:0000313" key="12">
    <source>
        <dbReference type="EMBL" id="EDF7420505.1"/>
    </source>
</evidence>
<dbReference type="EMBL" id="DAAUAT010000008">
    <property type="protein sequence ID" value="HAF0936981.1"/>
    <property type="molecule type" value="Genomic_DNA"/>
</dbReference>
<evidence type="ECO:0000313" key="7">
    <source>
        <dbReference type="EMBL" id="ECU6754227.1"/>
    </source>
</evidence>
<reference evidence="15" key="2">
    <citation type="submission" date="2018-07" db="EMBL/GenBank/DDBJ databases">
        <authorList>
            <consortium name="NCBI Pathogen Detection Project"/>
        </authorList>
    </citation>
    <scope>NUCLEOTIDE SEQUENCE</scope>
    <source>
        <strain evidence="15">Salmonella enterica</strain>
    </source>
</reference>
<evidence type="ECO:0000313" key="1">
    <source>
        <dbReference type="EMBL" id="EBU6589698.1"/>
    </source>
</evidence>
<reference evidence="14" key="5">
    <citation type="submission" date="2018-07" db="EMBL/GenBank/DDBJ databases">
        <authorList>
            <consortium name="NARMS: The National Antimicrobial Resistance Monitoring System"/>
        </authorList>
    </citation>
    <scope>NUCLEOTIDE SEQUENCE</scope>
    <source>
        <strain evidence="2">CVM N53019</strain>
        <strain evidence="4">CVM N57264F</strain>
        <strain evidence="5">CVM N57632F</strain>
        <strain evidence="9">FSIS11810200</strain>
        <strain evidence="8">FSIS11810652</strain>
        <strain evidence="3">FSIS1605837</strain>
        <strain evidence="6">FSIS1606118</strain>
        <strain evidence="7">FSIS1606285</strain>
        <strain evidence="14">FSIS1710875</strain>
    </source>
</reference>
<dbReference type="EMBL" id="AAKRYU010000099">
    <property type="protein sequence ID" value="ECV3724685.1"/>
    <property type="molecule type" value="Genomic_DNA"/>
</dbReference>
<evidence type="ECO:0000313" key="16">
    <source>
        <dbReference type="EMBL" id="HAF0936981.1"/>
    </source>
</evidence>
<dbReference type="EMBL" id="AAKJFK010000004">
    <property type="protein sequence ID" value="ECS3235757.1"/>
    <property type="molecule type" value="Genomic_DNA"/>
</dbReference>
<dbReference type="EMBL" id="AAKQRN010000024">
    <property type="protein sequence ID" value="ECU6754227.1"/>
    <property type="molecule type" value="Genomic_DNA"/>
</dbReference>
<evidence type="ECO:0000313" key="6">
    <source>
        <dbReference type="EMBL" id="ECT6359981.1"/>
    </source>
</evidence>
<proteinExistence type="predicted"/>
<dbReference type="EMBL" id="AAKJBN010000016">
    <property type="protein sequence ID" value="ECS2804871.1"/>
    <property type="molecule type" value="Genomic_DNA"/>
</dbReference>
<evidence type="ECO:0000313" key="14">
    <source>
        <dbReference type="EMBL" id="EDG7377360.1"/>
    </source>
</evidence>
<dbReference type="EMBL" id="DAAWBP010000126">
    <property type="protein sequence ID" value="HAF7213779.1"/>
    <property type="molecule type" value="Genomic_DNA"/>
</dbReference>
<name>A0A3V8R8N7_SALDE</name>
<dbReference type="EMBL" id="AAMEJG010000027">
    <property type="protein sequence ID" value="EDG4915093.1"/>
    <property type="molecule type" value="Genomic_DNA"/>
</dbReference>
<evidence type="ECO:0000313" key="2">
    <source>
        <dbReference type="EMBL" id="ECS2494133.1"/>
    </source>
</evidence>
<reference evidence="10" key="3">
    <citation type="submission" date="2018-07" db="EMBL/GenBank/DDBJ databases">
        <authorList>
            <person name="Ashton P.M."/>
            <person name="Dallman T."/>
            <person name="Nair S."/>
            <person name="De Pinna E."/>
            <person name="Peters T."/>
            <person name="Grant K."/>
        </authorList>
    </citation>
    <scope>NUCLEOTIDE SEQUENCE</scope>
    <source>
        <strain evidence="1">252405</strain>
        <strain evidence="13">260046</strain>
        <strain evidence="10">69894</strain>
    </source>
</reference>
<comment type="caution">
    <text evidence="14">The sequence shown here is derived from an EMBL/GenBank/DDBJ whole genome shotgun (WGS) entry which is preliminary data.</text>
</comment>
<evidence type="ECO:0000313" key="4">
    <source>
        <dbReference type="EMBL" id="ECS3235757.1"/>
    </source>
</evidence>
<evidence type="ECO:0000313" key="11">
    <source>
        <dbReference type="EMBL" id="EDC8514549.1"/>
    </source>
</evidence>
<dbReference type="Proteomes" id="UP000839886">
    <property type="component" value="Unassembled WGS sequence"/>
</dbReference>
<organism evidence="14">
    <name type="scientific">Salmonella derby</name>
    <dbReference type="NCBI Taxonomy" id="28144"/>
    <lineage>
        <taxon>Bacteria</taxon>
        <taxon>Pseudomonadati</taxon>
        <taxon>Pseudomonadota</taxon>
        <taxon>Gammaproteobacteria</taxon>
        <taxon>Enterobacterales</taxon>
        <taxon>Enterobacteriaceae</taxon>
        <taxon>Salmonella</taxon>
    </lineage>
</organism>
<dbReference type="EMBL" id="AAKIZH010000012">
    <property type="protein sequence ID" value="ECS2494133.1"/>
    <property type="molecule type" value="Genomic_DNA"/>
</dbReference>